<evidence type="ECO:0000259" key="5">
    <source>
        <dbReference type="Pfam" id="PF14870"/>
    </source>
</evidence>
<dbReference type="PANTHER" id="PTHR47199:SF2">
    <property type="entry name" value="PHOTOSYSTEM II STABILITY_ASSEMBLY FACTOR HCF136, CHLOROPLASTIC"/>
    <property type="match status" value="1"/>
</dbReference>
<accession>A0ABR7IYM9</accession>
<evidence type="ECO:0000313" key="8">
    <source>
        <dbReference type="Proteomes" id="UP000605990"/>
    </source>
</evidence>
<evidence type="ECO:0000256" key="2">
    <source>
        <dbReference type="ARBA" id="ARBA00022729"/>
    </source>
</evidence>
<dbReference type="EMBL" id="JACRUN010000004">
    <property type="protein sequence ID" value="MBC5834818.1"/>
    <property type="molecule type" value="Genomic_DNA"/>
</dbReference>
<dbReference type="Pfam" id="PF14870">
    <property type="entry name" value="PSII_BNR"/>
    <property type="match status" value="1"/>
</dbReference>
<evidence type="ECO:0000259" key="6">
    <source>
        <dbReference type="Pfam" id="PF18962"/>
    </source>
</evidence>
<evidence type="ECO:0000256" key="3">
    <source>
        <dbReference type="ARBA" id="ARBA00023276"/>
    </source>
</evidence>
<dbReference type="InterPro" id="IPR026444">
    <property type="entry name" value="Secre_tail"/>
</dbReference>
<feature type="domain" description="Secretion system C-terminal sorting" evidence="6">
    <location>
        <begin position="315"/>
        <end position="384"/>
    </location>
</feature>
<dbReference type="Gene3D" id="2.130.10.10">
    <property type="entry name" value="YVTN repeat-like/Quinoprotein amine dehydrogenase"/>
    <property type="match status" value="1"/>
</dbReference>
<keyword evidence="1" id="KW-0602">Photosynthesis</keyword>
<feature type="domain" description="Photosynthesis system II assembly factor Ycf48/Hcf136-like" evidence="5">
    <location>
        <begin position="186"/>
        <end position="296"/>
    </location>
</feature>
<keyword evidence="2 4" id="KW-0732">Signal</keyword>
<proteinExistence type="predicted"/>
<sequence>MKKITLGLITLFSLPTLAQWTVVPSGTTGEIDAIHFVDSQLGYCGGGFVNLRKTTNGGASWTTLSTQKIRDFSFVDNTFGYSASVVGTSMAKTIDGGNTWANFTPPTSNSLWAVSATNSTTAYFVGTGGVLWKTSNGGTSVTVLNSGTTEQLNDIVFISPTIGMIIGESTGIRRTTNSGVSWSVVNATTSLTEMCFVNTNVGYAVGSNGKIVKTIDGGLTWTLLVTNSTAHLQGVHFFDINNGLAVGLSGKILFTNDGGVTWNLQNSGLTSHLRDVRMLSASKAIVVGDSGKILKNDNITILGTEEFGIDNEISIYPNPTSSIVNIKSGYNINSIVISDITGNVVFESKNTNNTDLILDINNYASGIYFANISNEKGNIIKKIIKM</sequence>
<dbReference type="InterPro" id="IPR015943">
    <property type="entry name" value="WD40/YVTN_repeat-like_dom_sf"/>
</dbReference>
<dbReference type="SUPFAM" id="SSF110296">
    <property type="entry name" value="Oligoxyloglucan reducing end-specific cellobiohydrolase"/>
    <property type="match status" value="1"/>
</dbReference>
<reference evidence="7 8" key="1">
    <citation type="submission" date="2020-08" db="EMBL/GenBank/DDBJ databases">
        <title>Description of novel Flavobacterium F-408 isolate.</title>
        <authorList>
            <person name="Saticioglu I.B."/>
            <person name="Duman M."/>
            <person name="Altun S."/>
        </authorList>
    </citation>
    <scope>NUCLEOTIDE SEQUENCE [LARGE SCALE GENOMIC DNA]</scope>
    <source>
        <strain evidence="7 8">F-408</strain>
    </source>
</reference>
<dbReference type="NCBIfam" id="TIGR04183">
    <property type="entry name" value="Por_Secre_tail"/>
    <property type="match status" value="1"/>
</dbReference>
<dbReference type="InterPro" id="IPR028203">
    <property type="entry name" value="PSII_CF48-like_dom"/>
</dbReference>
<feature type="chain" id="PRO_5046934250" evidence="4">
    <location>
        <begin position="19"/>
        <end position="386"/>
    </location>
</feature>
<organism evidence="7 8">
    <name type="scientific">Flavobacterium bernardetii</name>
    <dbReference type="NCBI Taxonomy" id="2813823"/>
    <lineage>
        <taxon>Bacteria</taxon>
        <taxon>Pseudomonadati</taxon>
        <taxon>Bacteroidota</taxon>
        <taxon>Flavobacteriia</taxon>
        <taxon>Flavobacteriales</taxon>
        <taxon>Flavobacteriaceae</taxon>
        <taxon>Flavobacterium</taxon>
    </lineage>
</organism>
<dbReference type="Proteomes" id="UP000605990">
    <property type="component" value="Unassembled WGS sequence"/>
</dbReference>
<dbReference type="RefSeq" id="WP_166128718.1">
    <property type="nucleotide sequence ID" value="NZ_JAANOQ010000005.1"/>
</dbReference>
<comment type="caution">
    <text evidence="7">The sequence shown here is derived from an EMBL/GenBank/DDBJ whole genome shotgun (WGS) entry which is preliminary data.</text>
</comment>
<dbReference type="Pfam" id="PF18962">
    <property type="entry name" value="Por_Secre_tail"/>
    <property type="match status" value="1"/>
</dbReference>
<evidence type="ECO:0000256" key="4">
    <source>
        <dbReference type="SAM" id="SignalP"/>
    </source>
</evidence>
<name>A0ABR7IYM9_9FLAO</name>
<gene>
    <name evidence="7" type="ORF">H8R27_07960</name>
</gene>
<keyword evidence="3" id="KW-0604">Photosystem II</keyword>
<keyword evidence="8" id="KW-1185">Reference proteome</keyword>
<protein>
    <submittedName>
        <fullName evidence="7">T9SS type A sorting domain-containing protein</fullName>
    </submittedName>
</protein>
<evidence type="ECO:0000313" key="7">
    <source>
        <dbReference type="EMBL" id="MBC5834818.1"/>
    </source>
</evidence>
<dbReference type="PANTHER" id="PTHR47199">
    <property type="entry name" value="PHOTOSYSTEM II STABILITY/ASSEMBLY FACTOR HCF136, CHLOROPLASTIC"/>
    <property type="match status" value="1"/>
</dbReference>
<evidence type="ECO:0000256" key="1">
    <source>
        <dbReference type="ARBA" id="ARBA00022531"/>
    </source>
</evidence>
<feature type="signal peptide" evidence="4">
    <location>
        <begin position="1"/>
        <end position="18"/>
    </location>
</feature>